<feature type="transmembrane region" description="Helical" evidence="3">
    <location>
        <begin position="168"/>
        <end position="197"/>
    </location>
</feature>
<evidence type="ECO:0000313" key="6">
    <source>
        <dbReference type="Proteomes" id="UP001365128"/>
    </source>
</evidence>
<feature type="region of interest" description="Disordered" evidence="2">
    <location>
        <begin position="703"/>
        <end position="727"/>
    </location>
</feature>
<name>A0ABR1MR73_9PEZI</name>
<feature type="compositionally biased region" description="Low complexity" evidence="2">
    <location>
        <begin position="704"/>
        <end position="727"/>
    </location>
</feature>
<keyword evidence="4" id="KW-0732">Signal</keyword>
<feature type="coiled-coil region" evidence="1">
    <location>
        <begin position="335"/>
        <end position="411"/>
    </location>
</feature>
<evidence type="ECO:0000256" key="3">
    <source>
        <dbReference type="SAM" id="Phobius"/>
    </source>
</evidence>
<keyword evidence="6" id="KW-1185">Reference proteome</keyword>
<feature type="compositionally biased region" description="Low complexity" evidence="2">
    <location>
        <begin position="284"/>
        <end position="315"/>
    </location>
</feature>
<keyword evidence="1" id="KW-0175">Coiled coil</keyword>
<feature type="transmembrane region" description="Helical" evidence="3">
    <location>
        <begin position="72"/>
        <end position="96"/>
    </location>
</feature>
<feature type="signal peptide" evidence="4">
    <location>
        <begin position="1"/>
        <end position="20"/>
    </location>
</feature>
<feature type="transmembrane region" description="Helical" evidence="3">
    <location>
        <begin position="143"/>
        <end position="162"/>
    </location>
</feature>
<feature type="region of interest" description="Disordered" evidence="2">
    <location>
        <begin position="431"/>
        <end position="456"/>
    </location>
</feature>
<organism evidence="5 6">
    <name type="scientific">Phyllosticta citricarpa</name>
    <dbReference type="NCBI Taxonomy" id="55181"/>
    <lineage>
        <taxon>Eukaryota</taxon>
        <taxon>Fungi</taxon>
        <taxon>Dikarya</taxon>
        <taxon>Ascomycota</taxon>
        <taxon>Pezizomycotina</taxon>
        <taxon>Dothideomycetes</taxon>
        <taxon>Dothideomycetes incertae sedis</taxon>
        <taxon>Botryosphaeriales</taxon>
        <taxon>Phyllostictaceae</taxon>
        <taxon>Phyllosticta</taxon>
    </lineage>
</organism>
<keyword evidence="3" id="KW-1133">Transmembrane helix</keyword>
<dbReference type="Proteomes" id="UP001365128">
    <property type="component" value="Unassembled WGS sequence"/>
</dbReference>
<dbReference type="EMBL" id="JBBPDW010000002">
    <property type="protein sequence ID" value="KAK7555500.1"/>
    <property type="molecule type" value="Genomic_DNA"/>
</dbReference>
<feature type="transmembrane region" description="Helical" evidence="3">
    <location>
        <begin position="108"/>
        <end position="131"/>
    </location>
</feature>
<evidence type="ECO:0000313" key="5">
    <source>
        <dbReference type="EMBL" id="KAK7555500.1"/>
    </source>
</evidence>
<feature type="region of interest" description="Disordered" evidence="2">
    <location>
        <begin position="267"/>
        <end position="317"/>
    </location>
</feature>
<evidence type="ECO:0000256" key="1">
    <source>
        <dbReference type="SAM" id="Coils"/>
    </source>
</evidence>
<protein>
    <submittedName>
        <fullName evidence="5">Uncharacterized protein</fullName>
    </submittedName>
</protein>
<evidence type="ECO:0000256" key="4">
    <source>
        <dbReference type="SAM" id="SignalP"/>
    </source>
</evidence>
<feature type="compositionally biased region" description="Low complexity" evidence="2">
    <location>
        <begin position="431"/>
        <end position="451"/>
    </location>
</feature>
<reference evidence="5 6" key="1">
    <citation type="submission" date="2024-04" db="EMBL/GenBank/DDBJ databases">
        <title>Phyllosticta paracitricarpa is synonymous to the EU quarantine fungus P. citricarpa based on phylogenomic analyses.</title>
        <authorList>
            <consortium name="Lawrence Berkeley National Laboratory"/>
            <person name="Van Ingen-Buijs V.A."/>
            <person name="Van Westerhoven A.C."/>
            <person name="Haridas S."/>
            <person name="Skiadas P."/>
            <person name="Martin F."/>
            <person name="Groenewald J.Z."/>
            <person name="Crous P.W."/>
            <person name="Seidl M.F."/>
        </authorList>
    </citation>
    <scope>NUCLEOTIDE SEQUENCE [LARGE SCALE GENOMIC DNA]</scope>
    <source>
        <strain evidence="5 6">CBS 122670</strain>
    </source>
</reference>
<feature type="chain" id="PRO_5046223316" evidence="4">
    <location>
        <begin position="21"/>
        <end position="727"/>
    </location>
</feature>
<evidence type="ECO:0000256" key="2">
    <source>
        <dbReference type="SAM" id="MobiDB-lite"/>
    </source>
</evidence>
<accession>A0ABR1MR73</accession>
<keyword evidence="3" id="KW-0472">Membrane</keyword>
<comment type="caution">
    <text evidence="5">The sequence shown here is derived from an EMBL/GenBank/DDBJ whole genome shotgun (WGS) entry which is preliminary data.</text>
</comment>
<sequence>MHPLLLILHLLLVINGHTYCAAVDLFGLPFYDTAPAIIDRAFQPFLILGFVAMELQGALLSDEHQFRSVAMAAPLSYFTILTFLITNYAVGFFWSSCVDLLVQLEDNFIRSMTLAVAFAIPCIENMASLTLDQIKRLPNYKRTILSTSIILALAFACSNVVATHAADIFLYSLIFANVSAFVIFALVLTAGVVRCFFIFTSYITMKCLEKIVVSSKTQHHLSKRQRNSHVPHCHPPMSSGLTFSSLDDCCRACGSCPSTVQSTSIKSPVLSTERTENQTRARVSSHFSSSSSKSSKPSGPSSASSQPSRPSTRTSVFDVDHGHCQNRITVLQMALDILASENIKLASEKAELSNETAHLKTKNEFLRHQAFQAEGNFEEHLESLKFLETANAQLLQELQNQRRINSEKDAEFDSRIEEFIQNVYPEYSEVTSSSVPSTSSVTSTPSSSSETLVTPNNSHGAVKSVAKYNISLLKRCKTSSPAIVSSGSSLPFSPFSPATPARSFGHVSPNSLAKRFKDCNPNGPGLPTPGPRTRLADPSKFVTSAELVTPKTVSSGCSLPFSLEASTERSGFISPTDVTVPFRARVGAGCDLPSLGVLGPIFSTAGPKRSPLKLPTTPLDSSPLPCPSVVTVSDCFADFSVNSAVKPSCSHHTGHNSFESPLAGYTANGNHSSSMCISGFTTPKDIIRPQRFSNFLDFEDSPATVSSSSTLPIPSPSNTTSSSDPFI</sequence>
<feature type="transmembrane region" description="Helical" evidence="3">
    <location>
        <begin position="41"/>
        <end position="60"/>
    </location>
</feature>
<keyword evidence="3" id="KW-0812">Transmembrane</keyword>
<gene>
    <name evidence="5" type="ORF">IWX46DRAFT_130536</name>
</gene>
<proteinExistence type="predicted"/>